<evidence type="ECO:0000313" key="9">
    <source>
        <dbReference type="Proteomes" id="UP000315648"/>
    </source>
</evidence>
<keyword evidence="3 7" id="KW-0808">Transferase</keyword>
<keyword evidence="5" id="KW-0460">Magnesium</keyword>
<dbReference type="SFLD" id="SFLDG01017">
    <property type="entry name" value="Polyprenyl_Transferase_Like"/>
    <property type="match status" value="1"/>
</dbReference>
<dbReference type="InterPro" id="IPR008949">
    <property type="entry name" value="Isoprenoid_synthase_dom_sf"/>
</dbReference>
<name>A0A556QQ09_9BACT</name>
<evidence type="ECO:0000256" key="5">
    <source>
        <dbReference type="ARBA" id="ARBA00022842"/>
    </source>
</evidence>
<dbReference type="PANTHER" id="PTHR43281">
    <property type="entry name" value="FARNESYL DIPHOSPHATE SYNTHASE"/>
    <property type="match status" value="1"/>
</dbReference>
<protein>
    <submittedName>
        <fullName evidence="8">Polyprenyl synthetase family protein</fullName>
    </submittedName>
</protein>
<dbReference type="GO" id="GO:0016114">
    <property type="term" value="P:terpenoid biosynthetic process"/>
    <property type="evidence" value="ECO:0007669"/>
    <property type="project" value="UniProtKB-ARBA"/>
</dbReference>
<dbReference type="GO" id="GO:0005737">
    <property type="term" value="C:cytoplasm"/>
    <property type="evidence" value="ECO:0007669"/>
    <property type="project" value="UniProtKB-ARBA"/>
</dbReference>
<comment type="cofactor">
    <cofactor evidence="1">
        <name>Mg(2+)</name>
        <dbReference type="ChEBI" id="CHEBI:18420"/>
    </cofactor>
</comment>
<dbReference type="Pfam" id="PF00348">
    <property type="entry name" value="polyprenyl_synt"/>
    <property type="match status" value="1"/>
</dbReference>
<sequence>MDFTTKLNQLITRVEASLDQLVPAHVGTEPGPVRIHAAMRYTLQAGGKRLRPVLALSAAELFQPQASALPAAVALECIHTYSLVHDDLPCMDNDDLRRGRPTAHKQFDEATALLAGDGLLTHAFLILATHYAADPRLVTALVRELADAAGSARLVGGQMQDLLAEKKSDATAAELDFIHLNKTAAMLEASLVMGGLVGGADEATLSGLRTAGRHLGLAFQIIDDVLDATADSATLGKTAGKDAKSGKTTYVSLHGIDAARRMAKDQTEAALAAIRALPGDTSFLLQLAESMLRRSK</sequence>
<dbReference type="InterPro" id="IPR000092">
    <property type="entry name" value="Polyprenyl_synt"/>
</dbReference>
<gene>
    <name evidence="8" type="ORF">FPL22_05320</name>
</gene>
<dbReference type="GO" id="GO:0004659">
    <property type="term" value="F:prenyltransferase activity"/>
    <property type="evidence" value="ECO:0007669"/>
    <property type="project" value="InterPro"/>
</dbReference>
<comment type="similarity">
    <text evidence="2 7">Belongs to the FPP/GGPP synthase family.</text>
</comment>
<keyword evidence="4" id="KW-0479">Metal-binding</keyword>
<keyword evidence="9" id="KW-1185">Reference proteome</keyword>
<evidence type="ECO:0000313" key="8">
    <source>
        <dbReference type="EMBL" id="TSJ78728.1"/>
    </source>
</evidence>
<evidence type="ECO:0000256" key="4">
    <source>
        <dbReference type="ARBA" id="ARBA00022723"/>
    </source>
</evidence>
<dbReference type="PROSITE" id="PS00444">
    <property type="entry name" value="POLYPRENYL_SYNTHASE_2"/>
    <property type="match status" value="1"/>
</dbReference>
<dbReference type="GO" id="GO:0046872">
    <property type="term" value="F:metal ion binding"/>
    <property type="evidence" value="ECO:0007669"/>
    <property type="project" value="UniProtKB-KW"/>
</dbReference>
<evidence type="ECO:0000256" key="3">
    <source>
        <dbReference type="ARBA" id="ARBA00022679"/>
    </source>
</evidence>
<dbReference type="SFLD" id="SFLDS00005">
    <property type="entry name" value="Isoprenoid_Synthase_Type_I"/>
    <property type="match status" value="1"/>
</dbReference>
<evidence type="ECO:0000256" key="7">
    <source>
        <dbReference type="RuleBase" id="RU004466"/>
    </source>
</evidence>
<accession>A0A556QQ09</accession>
<dbReference type="InterPro" id="IPR053378">
    <property type="entry name" value="Prenyl_diphosphate_synthase"/>
</dbReference>
<proteinExistence type="inferred from homology"/>
<dbReference type="NCBIfam" id="NF045485">
    <property type="entry name" value="FPPsyn"/>
    <property type="match status" value="1"/>
</dbReference>
<dbReference type="FunFam" id="1.10.600.10:FF:000001">
    <property type="entry name" value="Geranylgeranyl diphosphate synthase"/>
    <property type="match status" value="1"/>
</dbReference>
<dbReference type="Gene3D" id="1.10.600.10">
    <property type="entry name" value="Farnesyl Diphosphate Synthase"/>
    <property type="match status" value="1"/>
</dbReference>
<dbReference type="EMBL" id="VMBG01000001">
    <property type="protein sequence ID" value="TSJ78728.1"/>
    <property type="molecule type" value="Genomic_DNA"/>
</dbReference>
<comment type="caution">
    <text evidence="8">The sequence shown here is derived from an EMBL/GenBank/DDBJ whole genome shotgun (WGS) entry which is preliminary data.</text>
</comment>
<dbReference type="CDD" id="cd00685">
    <property type="entry name" value="Trans_IPPS_HT"/>
    <property type="match status" value="1"/>
</dbReference>
<evidence type="ECO:0000256" key="6">
    <source>
        <dbReference type="ARBA" id="ARBA00023229"/>
    </source>
</evidence>
<keyword evidence="6" id="KW-0414">Isoprene biosynthesis</keyword>
<reference evidence="8 9" key="1">
    <citation type="submission" date="2019-07" db="EMBL/GenBank/DDBJ databases">
        <title>Description of 53C-WASEF.</title>
        <authorList>
            <person name="Pitt A."/>
            <person name="Hahn M.W."/>
        </authorList>
    </citation>
    <scope>NUCLEOTIDE SEQUENCE [LARGE SCALE GENOMIC DNA]</scope>
    <source>
        <strain evidence="8 9">53C-WASEF</strain>
    </source>
</reference>
<organism evidence="8 9">
    <name type="scientific">Rariglobus hedericola</name>
    <dbReference type="NCBI Taxonomy" id="2597822"/>
    <lineage>
        <taxon>Bacteria</taxon>
        <taxon>Pseudomonadati</taxon>
        <taxon>Verrucomicrobiota</taxon>
        <taxon>Opitutia</taxon>
        <taxon>Opitutales</taxon>
        <taxon>Opitutaceae</taxon>
        <taxon>Rariglobus</taxon>
    </lineage>
</organism>
<dbReference type="OrthoDB" id="9805316at2"/>
<dbReference type="RefSeq" id="WP_144229069.1">
    <property type="nucleotide sequence ID" value="NZ_CBCRVV010000002.1"/>
</dbReference>
<dbReference type="SUPFAM" id="SSF48576">
    <property type="entry name" value="Terpenoid synthases"/>
    <property type="match status" value="1"/>
</dbReference>
<dbReference type="PROSITE" id="PS00723">
    <property type="entry name" value="POLYPRENYL_SYNTHASE_1"/>
    <property type="match status" value="1"/>
</dbReference>
<dbReference type="PANTHER" id="PTHR43281:SF1">
    <property type="entry name" value="FARNESYL DIPHOSPHATE SYNTHASE"/>
    <property type="match status" value="1"/>
</dbReference>
<evidence type="ECO:0000256" key="1">
    <source>
        <dbReference type="ARBA" id="ARBA00001946"/>
    </source>
</evidence>
<dbReference type="AlphaFoldDB" id="A0A556QQ09"/>
<dbReference type="Proteomes" id="UP000315648">
    <property type="component" value="Unassembled WGS sequence"/>
</dbReference>
<evidence type="ECO:0000256" key="2">
    <source>
        <dbReference type="ARBA" id="ARBA00006706"/>
    </source>
</evidence>
<dbReference type="InterPro" id="IPR033749">
    <property type="entry name" value="Polyprenyl_synt_CS"/>
</dbReference>